<evidence type="ECO:0000313" key="1">
    <source>
        <dbReference type="EMBL" id="KKL46265.1"/>
    </source>
</evidence>
<accession>A0A0F9EMY3</accession>
<name>A0A0F9EMY3_9ZZZZ</name>
<reference evidence="1" key="1">
    <citation type="journal article" date="2015" name="Nature">
        <title>Complex archaea that bridge the gap between prokaryotes and eukaryotes.</title>
        <authorList>
            <person name="Spang A."/>
            <person name="Saw J.H."/>
            <person name="Jorgensen S.L."/>
            <person name="Zaremba-Niedzwiedzka K."/>
            <person name="Martijn J."/>
            <person name="Lind A.E."/>
            <person name="van Eijk R."/>
            <person name="Schleper C."/>
            <person name="Guy L."/>
            <person name="Ettema T.J."/>
        </authorList>
    </citation>
    <scope>NUCLEOTIDE SEQUENCE</scope>
</reference>
<dbReference type="AlphaFoldDB" id="A0A0F9EMY3"/>
<dbReference type="EMBL" id="LAZR01034097">
    <property type="protein sequence ID" value="KKL46265.1"/>
    <property type="molecule type" value="Genomic_DNA"/>
</dbReference>
<organism evidence="1">
    <name type="scientific">marine sediment metagenome</name>
    <dbReference type="NCBI Taxonomy" id="412755"/>
    <lineage>
        <taxon>unclassified sequences</taxon>
        <taxon>metagenomes</taxon>
        <taxon>ecological metagenomes</taxon>
    </lineage>
</organism>
<comment type="caution">
    <text evidence="1">The sequence shown here is derived from an EMBL/GenBank/DDBJ whole genome shotgun (WGS) entry which is preliminary data.</text>
</comment>
<proteinExistence type="predicted"/>
<sequence>MTILQLHWQFKDGTTEMRAQRGLNSLTELKAFVTEVKKDHPLPEGAVWMCCNEDSKHFVMTIGI</sequence>
<protein>
    <submittedName>
        <fullName evidence="1">Uncharacterized protein</fullName>
    </submittedName>
</protein>
<gene>
    <name evidence="1" type="ORF">LCGC14_2347270</name>
</gene>